<dbReference type="AlphaFoldDB" id="A0A101UPC4"/>
<gene>
    <name evidence="2" type="ORF">AQJ91_47555</name>
</gene>
<dbReference type="EMBL" id="LMXB01000160">
    <property type="protein sequence ID" value="KUO14306.1"/>
    <property type="molecule type" value="Genomic_DNA"/>
</dbReference>
<evidence type="ECO:0000313" key="3">
    <source>
        <dbReference type="Proteomes" id="UP000053260"/>
    </source>
</evidence>
<evidence type="ECO:0000256" key="1">
    <source>
        <dbReference type="SAM" id="MobiDB-lite"/>
    </source>
</evidence>
<sequence>MAIAAALTAAALMTGCQSDDSDSSSSAAPLSLSGLTETADGIPDNGASTCPLPYDMAEAAKAAGLNADAGPGPVQDSDEPVATAEGGERAEAGEPLAENPGVLVSCTFHIGQQSVQVHTLATREPSGIAPLAPVVSSLAALTADDLTSYVDKVGKAEVGEVVITDSGNVAAERLKLDGDGDASLLVGAGEAGTTSLNRKQLGDLTEALADQVQ</sequence>
<reference evidence="2 3" key="1">
    <citation type="submission" date="2015-10" db="EMBL/GenBank/DDBJ databases">
        <title>Draft genome sequence of Streptomyces sp. RV15, isolated from a marine sponge.</title>
        <authorList>
            <person name="Ruckert C."/>
            <person name="Abdelmohsen U.R."/>
            <person name="Winkler A."/>
            <person name="Hentschel U."/>
            <person name="Kalinowski J."/>
            <person name="Kampfer P."/>
            <person name="Glaeser S."/>
        </authorList>
    </citation>
    <scope>NUCLEOTIDE SEQUENCE [LARGE SCALE GENOMIC DNA]</scope>
    <source>
        <strain evidence="2 3">RV15</strain>
    </source>
</reference>
<dbReference type="STRING" id="909626.AQJ91_47555"/>
<evidence type="ECO:0000313" key="2">
    <source>
        <dbReference type="EMBL" id="KUO14306.1"/>
    </source>
</evidence>
<dbReference type="Proteomes" id="UP000053260">
    <property type="component" value="Unassembled WGS sequence"/>
</dbReference>
<protein>
    <submittedName>
        <fullName evidence="2">Uncharacterized protein</fullName>
    </submittedName>
</protein>
<keyword evidence="3" id="KW-1185">Reference proteome</keyword>
<accession>A0A101UPC4</accession>
<organism evidence="2 3">
    <name type="scientific">Streptomyces dysideae</name>
    <dbReference type="NCBI Taxonomy" id="909626"/>
    <lineage>
        <taxon>Bacteria</taxon>
        <taxon>Bacillati</taxon>
        <taxon>Actinomycetota</taxon>
        <taxon>Actinomycetes</taxon>
        <taxon>Kitasatosporales</taxon>
        <taxon>Streptomycetaceae</taxon>
        <taxon>Streptomyces</taxon>
    </lineage>
</organism>
<proteinExistence type="predicted"/>
<feature type="compositionally biased region" description="Low complexity" evidence="1">
    <location>
        <begin position="23"/>
        <end position="33"/>
    </location>
</feature>
<feature type="region of interest" description="Disordered" evidence="1">
    <location>
        <begin position="16"/>
        <end position="50"/>
    </location>
</feature>
<name>A0A101UPC4_9ACTN</name>
<feature type="region of interest" description="Disordered" evidence="1">
    <location>
        <begin position="65"/>
        <end position="96"/>
    </location>
</feature>
<comment type="caution">
    <text evidence="2">The sequence shown here is derived from an EMBL/GenBank/DDBJ whole genome shotgun (WGS) entry which is preliminary data.</text>
</comment>